<name>L5MGE0_MYODS</name>
<accession>L5MGE0</accession>
<reference evidence="2" key="1">
    <citation type="journal article" date="2013" name="Science">
        <title>Comparative analysis of bat genomes provides insight into the evolution of flight and immunity.</title>
        <authorList>
            <person name="Zhang G."/>
            <person name="Cowled C."/>
            <person name="Shi Z."/>
            <person name="Huang Z."/>
            <person name="Bishop-Lilly K.A."/>
            <person name="Fang X."/>
            <person name="Wynne J.W."/>
            <person name="Xiong Z."/>
            <person name="Baker M.L."/>
            <person name="Zhao W."/>
            <person name="Tachedjian M."/>
            <person name="Zhu Y."/>
            <person name="Zhou P."/>
            <person name="Jiang X."/>
            <person name="Ng J."/>
            <person name="Yang L."/>
            <person name="Wu L."/>
            <person name="Xiao J."/>
            <person name="Feng Y."/>
            <person name="Chen Y."/>
            <person name="Sun X."/>
            <person name="Zhang Y."/>
            <person name="Marsh G.A."/>
            <person name="Crameri G."/>
            <person name="Broder C.C."/>
            <person name="Frey K.G."/>
            <person name="Wang L.F."/>
            <person name="Wang J."/>
        </authorList>
    </citation>
    <scope>NUCLEOTIDE SEQUENCE [LARGE SCALE GENOMIC DNA]</scope>
</reference>
<dbReference type="Proteomes" id="UP000010556">
    <property type="component" value="Unassembled WGS sequence"/>
</dbReference>
<proteinExistence type="predicted"/>
<sequence length="136" mass="15659">MCPDWELNQQVFGALDDTQPRNEIPRLLMKPTQLCSIFKDSHDHRCHRGELRRLQTGTSLRAVVQYLLKSSQKSQEDFISTFSAHSDPTYLLDLLGRVRNPRKESSSPSQLVNASSTRRRYRRLARLVSARTGKTC</sequence>
<gene>
    <name evidence="1" type="ORF">MDA_GLEAN10011220</name>
</gene>
<keyword evidence="2" id="KW-1185">Reference proteome</keyword>
<dbReference type="AlphaFoldDB" id="L5MGE0"/>
<protein>
    <submittedName>
        <fullName evidence="1">Uncharacterized protein</fullName>
    </submittedName>
</protein>
<organism evidence="1 2">
    <name type="scientific">Myotis davidii</name>
    <name type="common">David's myotis</name>
    <dbReference type="NCBI Taxonomy" id="225400"/>
    <lineage>
        <taxon>Eukaryota</taxon>
        <taxon>Metazoa</taxon>
        <taxon>Chordata</taxon>
        <taxon>Craniata</taxon>
        <taxon>Vertebrata</taxon>
        <taxon>Euteleostomi</taxon>
        <taxon>Mammalia</taxon>
        <taxon>Eutheria</taxon>
        <taxon>Laurasiatheria</taxon>
        <taxon>Chiroptera</taxon>
        <taxon>Yangochiroptera</taxon>
        <taxon>Vespertilionidae</taxon>
        <taxon>Myotis</taxon>
    </lineage>
</organism>
<evidence type="ECO:0000313" key="2">
    <source>
        <dbReference type="Proteomes" id="UP000010556"/>
    </source>
</evidence>
<evidence type="ECO:0000313" key="1">
    <source>
        <dbReference type="EMBL" id="ELK37382.1"/>
    </source>
</evidence>
<dbReference type="EMBL" id="KB100545">
    <property type="protein sequence ID" value="ELK37382.1"/>
    <property type="molecule type" value="Genomic_DNA"/>
</dbReference>